<dbReference type="OrthoDB" id="6399368at2"/>
<dbReference type="PROSITE" id="PS51257">
    <property type="entry name" value="PROKAR_LIPOPROTEIN"/>
    <property type="match status" value="1"/>
</dbReference>
<keyword evidence="2" id="KW-0449">Lipoprotein</keyword>
<dbReference type="KEGG" id="gps:C427_1665"/>
<evidence type="ECO:0000313" key="3">
    <source>
        <dbReference type="Proteomes" id="UP000011864"/>
    </source>
</evidence>
<evidence type="ECO:0000313" key="2">
    <source>
        <dbReference type="EMBL" id="AGH43774.1"/>
    </source>
</evidence>
<dbReference type="eggNOG" id="COG2913">
    <property type="taxonomic scope" value="Bacteria"/>
</dbReference>
<feature type="chain" id="PRO_5003899022" evidence="1">
    <location>
        <begin position="23"/>
        <end position="122"/>
    </location>
</feature>
<dbReference type="PATRIC" id="fig|1129794.4.peg.1649"/>
<evidence type="ECO:0000256" key="1">
    <source>
        <dbReference type="SAM" id="SignalP"/>
    </source>
</evidence>
<proteinExistence type="predicted"/>
<sequence>MNKLAVAALLGLSLGLSGCVISVDGDGKYGHHSDWKDKEHKNRKYISRLHQGTGYEEILNRMGIADFNELHSKGDDTYQVLYFRTQRIDEDGVTTKNECTPLVFKNSVLVGWGESAYDAISD</sequence>
<protein>
    <submittedName>
        <fullName evidence="2">Putative lipoprotein</fullName>
    </submittedName>
</protein>
<dbReference type="RefSeq" id="WP_007634957.1">
    <property type="nucleotide sequence ID" value="NC_020514.1"/>
</dbReference>
<accession>K7AKJ7</accession>
<dbReference type="STRING" id="1129794.C427_1665"/>
<dbReference type="InterPro" id="IPR021534">
    <property type="entry name" value="DUF3192"/>
</dbReference>
<feature type="signal peptide" evidence="1">
    <location>
        <begin position="1"/>
        <end position="22"/>
    </location>
</feature>
<dbReference type="Pfam" id="PF11399">
    <property type="entry name" value="DUF3192"/>
    <property type="match status" value="1"/>
</dbReference>
<dbReference type="EMBL" id="CP003837">
    <property type="protein sequence ID" value="AGH43774.1"/>
    <property type="molecule type" value="Genomic_DNA"/>
</dbReference>
<dbReference type="Proteomes" id="UP000011864">
    <property type="component" value="Chromosome"/>
</dbReference>
<keyword evidence="1" id="KW-0732">Signal</keyword>
<organism evidence="2 3">
    <name type="scientific">Paraglaciecola psychrophila 170</name>
    <dbReference type="NCBI Taxonomy" id="1129794"/>
    <lineage>
        <taxon>Bacteria</taxon>
        <taxon>Pseudomonadati</taxon>
        <taxon>Pseudomonadota</taxon>
        <taxon>Gammaproteobacteria</taxon>
        <taxon>Alteromonadales</taxon>
        <taxon>Alteromonadaceae</taxon>
        <taxon>Paraglaciecola</taxon>
    </lineage>
</organism>
<dbReference type="AlphaFoldDB" id="K7AKJ7"/>
<reference evidence="2 3" key="1">
    <citation type="journal article" date="2013" name="Genome Announc.">
        <title>Complete Genome Sequence of Glaciecola psychrophila Strain 170T.</title>
        <authorList>
            <person name="Yin J."/>
            <person name="Chen J."/>
            <person name="Liu G."/>
            <person name="Yu Y."/>
            <person name="Song L."/>
            <person name="Wang X."/>
            <person name="Qu X."/>
        </authorList>
    </citation>
    <scope>NUCLEOTIDE SEQUENCE [LARGE SCALE GENOMIC DNA]</scope>
    <source>
        <strain evidence="2 3">170</strain>
    </source>
</reference>
<name>K7AKJ7_9ALTE</name>
<gene>
    <name evidence="2" type="ORF">C427_1665</name>
</gene>
<keyword evidence="3" id="KW-1185">Reference proteome</keyword>
<dbReference type="HOGENOM" id="CLU_160719_0_0_6"/>